<dbReference type="Proteomes" id="UP000077266">
    <property type="component" value="Unassembled WGS sequence"/>
</dbReference>
<accession>A0A165BT82</accession>
<evidence type="ECO:0000313" key="3">
    <source>
        <dbReference type="Proteomes" id="UP000077266"/>
    </source>
</evidence>
<gene>
    <name evidence="2" type="ORF">EXIGLDRAFT_779981</name>
</gene>
<feature type="compositionally biased region" description="Polar residues" evidence="1">
    <location>
        <begin position="14"/>
        <end position="24"/>
    </location>
</feature>
<feature type="region of interest" description="Disordered" evidence="1">
    <location>
        <begin position="1"/>
        <end position="61"/>
    </location>
</feature>
<evidence type="ECO:0000313" key="2">
    <source>
        <dbReference type="EMBL" id="KZV81198.1"/>
    </source>
</evidence>
<evidence type="ECO:0000256" key="1">
    <source>
        <dbReference type="SAM" id="MobiDB-lite"/>
    </source>
</evidence>
<keyword evidence="3" id="KW-1185">Reference proteome</keyword>
<protein>
    <submittedName>
        <fullName evidence="2">Uncharacterized protein</fullName>
    </submittedName>
</protein>
<dbReference type="EMBL" id="KV426409">
    <property type="protein sequence ID" value="KZV81198.1"/>
    <property type="molecule type" value="Genomic_DNA"/>
</dbReference>
<feature type="compositionally biased region" description="Low complexity" evidence="1">
    <location>
        <begin position="26"/>
        <end position="42"/>
    </location>
</feature>
<reference evidence="2 3" key="1">
    <citation type="journal article" date="2016" name="Mol. Biol. Evol.">
        <title>Comparative Genomics of Early-Diverging Mushroom-Forming Fungi Provides Insights into the Origins of Lignocellulose Decay Capabilities.</title>
        <authorList>
            <person name="Nagy L.G."/>
            <person name="Riley R."/>
            <person name="Tritt A."/>
            <person name="Adam C."/>
            <person name="Daum C."/>
            <person name="Floudas D."/>
            <person name="Sun H."/>
            <person name="Yadav J.S."/>
            <person name="Pangilinan J."/>
            <person name="Larsson K.H."/>
            <person name="Matsuura K."/>
            <person name="Barry K."/>
            <person name="Labutti K."/>
            <person name="Kuo R."/>
            <person name="Ohm R.A."/>
            <person name="Bhattacharya S.S."/>
            <person name="Shirouzu T."/>
            <person name="Yoshinaga Y."/>
            <person name="Martin F.M."/>
            <person name="Grigoriev I.V."/>
            <person name="Hibbett D.S."/>
        </authorList>
    </citation>
    <scope>NUCLEOTIDE SEQUENCE [LARGE SCALE GENOMIC DNA]</scope>
    <source>
        <strain evidence="2 3">HHB12029</strain>
    </source>
</reference>
<dbReference type="InParanoid" id="A0A165BT82"/>
<dbReference type="AlphaFoldDB" id="A0A165BT82"/>
<proteinExistence type="predicted"/>
<name>A0A165BT82_EXIGL</name>
<sequence>MPPAQLSPLRALGSTLSDLTNTSPRAPAKAGDVAPAPAGAVPETSCGDNASEVPPAVTADSSQTPRIRLIVKPSRRTLYAAAMRDRNLQNRYFWDPSGTFVFTTDCKVFFCIRLDHILLTYSTILLNDAFVHSEEKRVAVYKDTTSLEWEILLGIVTGIPQAVCEPTLCETTAVIRLADRFRMHSLRMWAEGRLRLDFFYTPDTVRKAFDDRTPNALEAYQEVLAIGERAPLDDHLYTLACYAALLNVNWSEDEERDEFDSKFPNAYTAVRTAQDGMQKRYELFLKEVTQVPGHNHYEDEPIYSYCEASIEYWSPDPHPVDVPGTLDYLYHESNVCGCCPECAEEIMGLVAELNNHFYQELSAYFNLPETYNVNAWQFYTMAPYLFLPTFRF</sequence>
<organism evidence="2 3">
    <name type="scientific">Exidia glandulosa HHB12029</name>
    <dbReference type="NCBI Taxonomy" id="1314781"/>
    <lineage>
        <taxon>Eukaryota</taxon>
        <taxon>Fungi</taxon>
        <taxon>Dikarya</taxon>
        <taxon>Basidiomycota</taxon>
        <taxon>Agaricomycotina</taxon>
        <taxon>Agaricomycetes</taxon>
        <taxon>Auriculariales</taxon>
        <taxon>Exidiaceae</taxon>
        <taxon>Exidia</taxon>
    </lineage>
</organism>